<dbReference type="Gene3D" id="3.40.30.10">
    <property type="entry name" value="Glutaredoxin"/>
    <property type="match status" value="1"/>
</dbReference>
<organism evidence="3 4">
    <name type="scientific">Liquidambar formosana</name>
    <name type="common">Formosan gum</name>
    <dbReference type="NCBI Taxonomy" id="63359"/>
    <lineage>
        <taxon>Eukaryota</taxon>
        <taxon>Viridiplantae</taxon>
        <taxon>Streptophyta</taxon>
        <taxon>Embryophyta</taxon>
        <taxon>Tracheophyta</taxon>
        <taxon>Spermatophyta</taxon>
        <taxon>Magnoliopsida</taxon>
        <taxon>eudicotyledons</taxon>
        <taxon>Gunneridae</taxon>
        <taxon>Pentapetalae</taxon>
        <taxon>Saxifragales</taxon>
        <taxon>Altingiaceae</taxon>
        <taxon>Liquidambar</taxon>
    </lineage>
</organism>
<evidence type="ECO:0000256" key="1">
    <source>
        <dbReference type="SAM" id="MobiDB-lite"/>
    </source>
</evidence>
<feature type="region of interest" description="Disordered" evidence="1">
    <location>
        <begin position="96"/>
        <end position="145"/>
    </location>
</feature>
<feature type="region of interest" description="Disordered" evidence="1">
    <location>
        <begin position="183"/>
        <end position="211"/>
    </location>
</feature>
<reference evidence="3 4" key="1">
    <citation type="journal article" date="2024" name="Plant J.">
        <title>Genome sequences and population genomics reveal climatic adaptation and genomic divergence between two closely related sweetgum species.</title>
        <authorList>
            <person name="Xu W.Q."/>
            <person name="Ren C.Q."/>
            <person name="Zhang X.Y."/>
            <person name="Comes H.P."/>
            <person name="Liu X.H."/>
            <person name="Li Y.G."/>
            <person name="Kettle C.J."/>
            <person name="Jalonen R."/>
            <person name="Gaisberger H."/>
            <person name="Ma Y.Z."/>
            <person name="Qiu Y.X."/>
        </authorList>
    </citation>
    <scope>NUCLEOTIDE SEQUENCE [LARGE SCALE GENOMIC DNA]</scope>
    <source>
        <strain evidence="3">Hangzhou</strain>
    </source>
</reference>
<proteinExistence type="predicted"/>
<dbReference type="AlphaFoldDB" id="A0AAP0RTN8"/>
<dbReference type="SUPFAM" id="SSF52833">
    <property type="entry name" value="Thioredoxin-like"/>
    <property type="match status" value="1"/>
</dbReference>
<comment type="caution">
    <text evidence="3">The sequence shown here is derived from an EMBL/GenBank/DDBJ whole genome shotgun (WGS) entry which is preliminary data.</text>
</comment>
<sequence>MKGMKGKILKKLKSIRPIGYLKQDRFLQVSASDGFVENFVDNSNLQVQTTQNFCKEAEQKKIIQSSVTEQEPDIIDATELMRDLEDDEMEFDDDIDNKENIGPSMKATDPVPLKGKSEASMLSEQKFRRNGTPEGPGLDDVSSFRRPDLNSGSLFDPNLLAAFEQAVKEQIRISELERKARIEEENREKSEEPPTKVQRVEEKSDPLLDFEEKCPPGGSESVILYTTSLRGIRKTFEDCNSIRFLLESFRVLFFERDVSMHSEFREELWRILDGKAVPPRLFIKGRYIGRAEEVLVLHEQGRFRPLFEGIPIDRSNGPCDGCAGVRFVMCFKCSGSHKIIADDGSSTQCAECNENGLIICPICC</sequence>
<dbReference type="EMBL" id="JBBPBK010000006">
    <property type="protein sequence ID" value="KAK9283844.1"/>
    <property type="molecule type" value="Genomic_DNA"/>
</dbReference>
<dbReference type="PROSITE" id="PS51354">
    <property type="entry name" value="GLUTAREDOXIN_2"/>
    <property type="match status" value="1"/>
</dbReference>
<evidence type="ECO:0000313" key="3">
    <source>
        <dbReference type="EMBL" id="KAK9283844.1"/>
    </source>
</evidence>
<dbReference type="Pfam" id="PF23733">
    <property type="entry name" value="GRXCR1-2_C"/>
    <property type="match status" value="1"/>
</dbReference>
<dbReference type="Pfam" id="PF00462">
    <property type="entry name" value="Glutaredoxin"/>
    <property type="match status" value="1"/>
</dbReference>
<evidence type="ECO:0000259" key="2">
    <source>
        <dbReference type="Pfam" id="PF00462"/>
    </source>
</evidence>
<gene>
    <name evidence="3" type="ORF">L1049_012098</name>
</gene>
<dbReference type="CDD" id="cd03031">
    <property type="entry name" value="GRX_GRX_like"/>
    <property type="match status" value="1"/>
</dbReference>
<dbReference type="InterPro" id="IPR002109">
    <property type="entry name" value="Glutaredoxin"/>
</dbReference>
<dbReference type="PANTHER" id="PTHR45669">
    <property type="entry name" value="GLUTAREDOXIN DOMAIN-CONTAINING CYSTEINE-RICH PROTEIN CG12206-RELATED"/>
    <property type="match status" value="1"/>
</dbReference>
<protein>
    <recommendedName>
        <fullName evidence="2">Glutaredoxin domain-containing protein</fullName>
    </recommendedName>
</protein>
<name>A0AAP0RTN8_LIQFO</name>
<accession>A0AAP0RTN8</accession>
<feature type="domain" description="Glutaredoxin" evidence="2">
    <location>
        <begin position="222"/>
        <end position="288"/>
    </location>
</feature>
<dbReference type="PANTHER" id="PTHR45669:SF28">
    <property type="entry name" value="GLUTAREDOXIN DOMAIN-CONTAINING PROTEIN"/>
    <property type="match status" value="1"/>
</dbReference>
<evidence type="ECO:0000313" key="4">
    <source>
        <dbReference type="Proteomes" id="UP001415857"/>
    </source>
</evidence>
<dbReference type="InterPro" id="IPR036249">
    <property type="entry name" value="Thioredoxin-like_sf"/>
</dbReference>
<keyword evidence="4" id="KW-1185">Reference proteome</keyword>
<dbReference type="Proteomes" id="UP001415857">
    <property type="component" value="Unassembled WGS sequence"/>
</dbReference>